<comment type="caution">
    <text evidence="3">The sequence shown here is derived from an EMBL/GenBank/DDBJ whole genome shotgun (WGS) entry which is preliminary data.</text>
</comment>
<dbReference type="Proteomes" id="UP000784294">
    <property type="component" value="Unassembled WGS sequence"/>
</dbReference>
<keyword evidence="2" id="KW-0732">Signal</keyword>
<evidence type="ECO:0000256" key="2">
    <source>
        <dbReference type="SAM" id="SignalP"/>
    </source>
</evidence>
<feature type="signal peptide" evidence="2">
    <location>
        <begin position="1"/>
        <end position="22"/>
    </location>
</feature>
<gene>
    <name evidence="3" type="ORF">PXEA_LOCUS22360</name>
</gene>
<sequence length="153" mass="16789">QSTLSLSLTLFLSLSLSRPVSLLDRVSFHFDASAVPDLARALNPRSENSAKRPKGVCMALERIEMPNPTQTLQLHRFCTRRHVSTAQSLRHEQSTSRRPGSSQPRGKFPTSRGMLNSSHVPRPPGDMLATGNEKCCPTSCYALDGPFRSGVVT</sequence>
<evidence type="ECO:0000313" key="3">
    <source>
        <dbReference type="EMBL" id="VEL28920.1"/>
    </source>
</evidence>
<evidence type="ECO:0000313" key="4">
    <source>
        <dbReference type="Proteomes" id="UP000784294"/>
    </source>
</evidence>
<feature type="non-terminal residue" evidence="3">
    <location>
        <position position="1"/>
    </location>
</feature>
<accession>A0A448X5Z4</accession>
<name>A0A448X5Z4_9PLAT</name>
<evidence type="ECO:0000256" key="1">
    <source>
        <dbReference type="SAM" id="MobiDB-lite"/>
    </source>
</evidence>
<reference evidence="3" key="1">
    <citation type="submission" date="2018-11" db="EMBL/GenBank/DDBJ databases">
        <authorList>
            <consortium name="Pathogen Informatics"/>
        </authorList>
    </citation>
    <scope>NUCLEOTIDE SEQUENCE</scope>
</reference>
<organism evidence="3 4">
    <name type="scientific">Protopolystoma xenopodis</name>
    <dbReference type="NCBI Taxonomy" id="117903"/>
    <lineage>
        <taxon>Eukaryota</taxon>
        <taxon>Metazoa</taxon>
        <taxon>Spiralia</taxon>
        <taxon>Lophotrochozoa</taxon>
        <taxon>Platyhelminthes</taxon>
        <taxon>Monogenea</taxon>
        <taxon>Polyopisthocotylea</taxon>
        <taxon>Polystomatidea</taxon>
        <taxon>Polystomatidae</taxon>
        <taxon>Protopolystoma</taxon>
    </lineage>
</organism>
<feature type="region of interest" description="Disordered" evidence="1">
    <location>
        <begin position="85"/>
        <end position="126"/>
    </location>
</feature>
<proteinExistence type="predicted"/>
<evidence type="ECO:0008006" key="5">
    <source>
        <dbReference type="Google" id="ProtNLM"/>
    </source>
</evidence>
<protein>
    <recommendedName>
        <fullName evidence="5">Secreted protein</fullName>
    </recommendedName>
</protein>
<feature type="chain" id="PRO_5019368043" description="Secreted protein" evidence="2">
    <location>
        <begin position="23"/>
        <end position="153"/>
    </location>
</feature>
<dbReference type="AlphaFoldDB" id="A0A448X5Z4"/>
<dbReference type="EMBL" id="CAAALY010098741">
    <property type="protein sequence ID" value="VEL28920.1"/>
    <property type="molecule type" value="Genomic_DNA"/>
</dbReference>
<keyword evidence="4" id="KW-1185">Reference proteome</keyword>